<dbReference type="Pfam" id="PF13532">
    <property type="entry name" value="2OG-FeII_Oxy_2"/>
    <property type="match status" value="1"/>
</dbReference>
<dbReference type="PANTHER" id="PTHR16557:SF11">
    <property type="entry name" value="ALPHA-KETOGLUTARATE-DEPENDENT DIOXYGENASE ALKB"/>
    <property type="match status" value="1"/>
</dbReference>
<evidence type="ECO:0000256" key="3">
    <source>
        <dbReference type="ARBA" id="ARBA00023002"/>
    </source>
</evidence>
<keyword evidence="1" id="KW-0479">Metal-binding</keyword>
<evidence type="ECO:0000313" key="6">
    <source>
        <dbReference type="EMBL" id="CAH0522688.1"/>
    </source>
</evidence>
<name>A0ABN8DBB3_9STRA</name>
<protein>
    <recommendedName>
        <fullName evidence="5">Fe2OG dioxygenase domain-containing protein</fullName>
    </recommendedName>
</protein>
<dbReference type="InterPro" id="IPR004574">
    <property type="entry name" value="Alkb"/>
</dbReference>
<dbReference type="InterPro" id="IPR005123">
    <property type="entry name" value="Oxoglu/Fe-dep_dioxygenase_dom"/>
</dbReference>
<evidence type="ECO:0000256" key="4">
    <source>
        <dbReference type="ARBA" id="ARBA00023004"/>
    </source>
</evidence>
<keyword evidence="3" id="KW-0560">Oxidoreductase</keyword>
<sequence>MAYKACEKRWKSMTHENALHDLVVLDPRNLSEEQQKKVQHIGSWKWGSKDKERSVLAFDNFGTPHRGFCVIPSALDAKTQLQLARVCLAEYAEEPHVTNMHLQNEQVVGIWHKACQSHPHNPTKSPILSKLCWAALGYHYDWTARKYYKDRFSPVPKLLQELGASCAAASGMMLAAEAVIVNYYKNKSAMGGHRDDVEYTMDHPVVSVSLGSQCVFLMGGHTKDETPLELLLRSGDITIMGGASRTCYHGVARVLPIPFSIASEDFDTLCHIEQDRKEYEAVRTYLSNQRINLNVRQVYPTDQLTRNR</sequence>
<dbReference type="PANTHER" id="PTHR16557">
    <property type="entry name" value="ALKYLATED DNA REPAIR PROTEIN ALKB-RELATED"/>
    <property type="match status" value="1"/>
</dbReference>
<dbReference type="Gene3D" id="2.60.120.590">
    <property type="entry name" value="Alpha-ketoglutarate-dependent dioxygenase AlkB-like"/>
    <property type="match status" value="1"/>
</dbReference>
<dbReference type="InterPro" id="IPR027450">
    <property type="entry name" value="AlkB-like"/>
</dbReference>
<proteinExistence type="predicted"/>
<evidence type="ECO:0000259" key="5">
    <source>
        <dbReference type="PROSITE" id="PS51471"/>
    </source>
</evidence>
<keyword evidence="2" id="KW-0223">Dioxygenase</keyword>
<accession>A0ABN8DBB3</accession>
<dbReference type="EMBL" id="CAKLCB010000394">
    <property type="protein sequence ID" value="CAH0522688.1"/>
    <property type="molecule type" value="Genomic_DNA"/>
</dbReference>
<evidence type="ECO:0000256" key="1">
    <source>
        <dbReference type="ARBA" id="ARBA00022723"/>
    </source>
</evidence>
<keyword evidence="4" id="KW-0408">Iron</keyword>
<reference evidence="6 7" key="1">
    <citation type="submission" date="2021-11" db="EMBL/GenBank/DDBJ databases">
        <authorList>
            <person name="Islam A."/>
            <person name="Islam S."/>
            <person name="Flora M.S."/>
            <person name="Rahman M."/>
            <person name="Ziaur R.M."/>
            <person name="Epstein J.H."/>
            <person name="Hassan M."/>
            <person name="Klassen M."/>
            <person name="Woodard K."/>
            <person name="Webb A."/>
            <person name="Webby R.J."/>
            <person name="El Zowalaty M.E."/>
        </authorList>
    </citation>
    <scope>NUCLEOTIDE SEQUENCE [LARGE SCALE GENOMIC DNA]</scope>
    <source>
        <strain evidence="6">Pbs1</strain>
    </source>
</reference>
<evidence type="ECO:0000256" key="2">
    <source>
        <dbReference type="ARBA" id="ARBA00022964"/>
    </source>
</evidence>
<dbReference type="Proteomes" id="UP001158986">
    <property type="component" value="Unassembled WGS sequence"/>
</dbReference>
<dbReference type="PROSITE" id="PS51471">
    <property type="entry name" value="FE2OG_OXY"/>
    <property type="match status" value="1"/>
</dbReference>
<dbReference type="SUPFAM" id="SSF51197">
    <property type="entry name" value="Clavaminate synthase-like"/>
    <property type="match status" value="1"/>
</dbReference>
<dbReference type="InterPro" id="IPR037151">
    <property type="entry name" value="AlkB-like_sf"/>
</dbReference>
<feature type="domain" description="Fe2OG dioxygenase" evidence="5">
    <location>
        <begin position="175"/>
        <end position="299"/>
    </location>
</feature>
<organism evidence="6 7">
    <name type="scientific">Peronospora belbahrii</name>
    <dbReference type="NCBI Taxonomy" id="622444"/>
    <lineage>
        <taxon>Eukaryota</taxon>
        <taxon>Sar</taxon>
        <taxon>Stramenopiles</taxon>
        <taxon>Oomycota</taxon>
        <taxon>Peronosporomycetes</taxon>
        <taxon>Peronosporales</taxon>
        <taxon>Peronosporaceae</taxon>
        <taxon>Peronospora</taxon>
    </lineage>
</organism>
<comment type="caution">
    <text evidence="6">The sequence shown here is derived from an EMBL/GenBank/DDBJ whole genome shotgun (WGS) entry which is preliminary data.</text>
</comment>
<keyword evidence="7" id="KW-1185">Reference proteome</keyword>
<evidence type="ECO:0000313" key="7">
    <source>
        <dbReference type="Proteomes" id="UP001158986"/>
    </source>
</evidence>
<gene>
    <name evidence="6" type="ORF">PBS001_LOCUS9113</name>
</gene>